<name>A0A1F6CD60_HANXR</name>
<comment type="caution">
    <text evidence="1">The sequence shown here is derived from an EMBL/GenBank/DDBJ whole genome shotgun (WGS) entry which is preliminary data.</text>
</comment>
<gene>
    <name evidence="1" type="ORF">A3F84_16950</name>
</gene>
<accession>A0A1F6CD60</accession>
<protein>
    <submittedName>
        <fullName evidence="1">Uncharacterized protein</fullName>
    </submittedName>
</protein>
<reference evidence="1 2" key="1">
    <citation type="journal article" date="2016" name="Nat. Commun.">
        <title>Thousands of microbial genomes shed light on interconnected biogeochemical processes in an aquifer system.</title>
        <authorList>
            <person name="Anantharaman K."/>
            <person name="Brown C.T."/>
            <person name="Hug L.A."/>
            <person name="Sharon I."/>
            <person name="Castelle C.J."/>
            <person name="Probst A.J."/>
            <person name="Thomas B.C."/>
            <person name="Singh A."/>
            <person name="Wilkins M.J."/>
            <person name="Karaoz U."/>
            <person name="Brodie E.L."/>
            <person name="Williams K.H."/>
            <person name="Hubbard S.S."/>
            <person name="Banfield J.F."/>
        </authorList>
    </citation>
    <scope>NUCLEOTIDE SEQUENCE [LARGE SCALE GENOMIC DNA]</scope>
    <source>
        <strain evidence="2">RIFCSPLOWO2_12_FULL_64_10</strain>
    </source>
</reference>
<proteinExistence type="predicted"/>
<dbReference type="AlphaFoldDB" id="A0A1F6CD60"/>
<evidence type="ECO:0000313" key="1">
    <source>
        <dbReference type="EMBL" id="OGG47138.1"/>
    </source>
</evidence>
<sequence length="119" mass="13287">MSTVEATGNRNTTLVSQNISVVEILATEFHVPKKNFNPMETYKRTKLALPGIQAVGDRFRVISAFGIASVNVYAGRKHCMTPLAQEIDADLHSIEKSGCSTRHIRVYKRQCFGMSEQWG</sequence>
<dbReference type="Proteomes" id="UP000178606">
    <property type="component" value="Unassembled WGS sequence"/>
</dbReference>
<dbReference type="EMBL" id="MFKF01000272">
    <property type="protein sequence ID" value="OGG47138.1"/>
    <property type="molecule type" value="Genomic_DNA"/>
</dbReference>
<evidence type="ECO:0000313" key="2">
    <source>
        <dbReference type="Proteomes" id="UP000178606"/>
    </source>
</evidence>
<organism evidence="1 2">
    <name type="scientific">Handelsmanbacteria sp. (strain RIFCSPLOWO2_12_FULL_64_10)</name>
    <dbReference type="NCBI Taxonomy" id="1817868"/>
    <lineage>
        <taxon>Bacteria</taxon>
        <taxon>Candidatus Handelsmaniibacteriota</taxon>
    </lineage>
</organism>